<dbReference type="InterPro" id="IPR027417">
    <property type="entry name" value="P-loop_NTPase"/>
</dbReference>
<dbReference type="InterPro" id="IPR011704">
    <property type="entry name" value="ATPase_dyneun-rel_AAA"/>
</dbReference>
<evidence type="ECO:0000313" key="3">
    <source>
        <dbReference type="Proteomes" id="UP000644147"/>
    </source>
</evidence>
<name>A0ABS1C148_9BACT</name>
<comment type="caution">
    <text evidence="2">The sequence shown here is derived from an EMBL/GenBank/DDBJ whole genome shotgun (WGS) entry which is preliminary data.</text>
</comment>
<dbReference type="Gene3D" id="3.40.50.300">
    <property type="entry name" value="P-loop containing nucleotide triphosphate hydrolases"/>
    <property type="match status" value="1"/>
</dbReference>
<evidence type="ECO:0000259" key="1">
    <source>
        <dbReference type="Pfam" id="PF07728"/>
    </source>
</evidence>
<dbReference type="SUPFAM" id="SSF52540">
    <property type="entry name" value="P-loop containing nucleoside triphosphate hydrolases"/>
    <property type="match status" value="1"/>
</dbReference>
<evidence type="ECO:0000313" key="2">
    <source>
        <dbReference type="EMBL" id="MBK0403064.1"/>
    </source>
</evidence>
<dbReference type="PANTHER" id="PTHR37291">
    <property type="entry name" value="5-METHYLCYTOSINE-SPECIFIC RESTRICTION ENZYME B"/>
    <property type="match status" value="1"/>
</dbReference>
<accession>A0ABS1C148</accession>
<sequence>MPNIQLNPLLTPQVVAILNKCLFSYSEACKNGNWVNEEIYKFEFAQWLTSRVDFNYQTNEQILDICLESQQQRYTNTSTKGVNFLLSAGNEKRSIFLTPSDIDLFRKAAQGTLLSEKDLENRGISYTGLTGWLGTLFPNQYVPVVALEEVDAIIKIWNLQKHPQKGYPGFVANQEFGKAIVAYIKHYAQEITILFNKQLVNPLNLETLYNWVAQDFTIFIKRRLINQNNFPPSIPDPKPGPPTKTMTIQYPLNTILFGPPGTGKTYNTKQYAIQLIENLSEEECSKKYPDRQSLNARFDLFQDRKQIEFVTFHQSFTYEDFIEGIKPVLPKTNGNEEIKEANSGKLTYEIADGIFKTICERAESYMNYTPENQPESFKTEMSQGFQRANFYKMSIGNTANSEDDEIYQYCIENGCIALGWGGEIDFRGVNNRKDIKDRLDEEGVERSPYESTAVKMFVVDMKPGDFVFISSGNFKIRAIAQISGGYYFQKDSPIRYSQFREVKWLITNINLPVTEVYNKAFSQQTIYGLNKNLINQDYFQTSAVLPNKEEFHRNHVLVIDEINRGNVSQIFGELITLIESDKRSGDSESLMIKLPYSKEDFSVPNNLYIIGTMNTADRSVEALDTALRRRFSFVEMPPQYELPEINREVEGYNLANILQKINQRIEKLLSKDNLIGHSYFMTANSLKDLRAVFQYKIIPLLQEYFFGDFGKIGLVLGEGFFQTSENTDNNIFATFRNYDPSGLAEKEVYHLINVLDEKKLNDNQFKAALDALV</sequence>
<feature type="domain" description="ATPase dynein-related AAA" evidence="1">
    <location>
        <begin position="549"/>
        <end position="631"/>
    </location>
</feature>
<dbReference type="InterPro" id="IPR052934">
    <property type="entry name" value="Methyl-DNA_Rec/Restrict_Enz"/>
</dbReference>
<dbReference type="EMBL" id="JAEHFX010000003">
    <property type="protein sequence ID" value="MBK0403064.1"/>
    <property type="molecule type" value="Genomic_DNA"/>
</dbReference>
<dbReference type="Pfam" id="PF07728">
    <property type="entry name" value="AAA_5"/>
    <property type="match status" value="1"/>
</dbReference>
<dbReference type="Proteomes" id="UP000644147">
    <property type="component" value="Unassembled WGS sequence"/>
</dbReference>
<keyword evidence="3" id="KW-1185">Reference proteome</keyword>
<dbReference type="RefSeq" id="WP_200505805.1">
    <property type="nucleotide sequence ID" value="NZ_JAEHFX010000003.1"/>
</dbReference>
<organism evidence="2 3">
    <name type="scientific">Adhaeribacter terrigena</name>
    <dbReference type="NCBI Taxonomy" id="2793070"/>
    <lineage>
        <taxon>Bacteria</taxon>
        <taxon>Pseudomonadati</taxon>
        <taxon>Bacteroidota</taxon>
        <taxon>Cytophagia</taxon>
        <taxon>Cytophagales</taxon>
        <taxon>Hymenobacteraceae</taxon>
        <taxon>Adhaeribacter</taxon>
    </lineage>
</organism>
<gene>
    <name evidence="2" type="ORF">I5M27_08700</name>
</gene>
<protein>
    <submittedName>
        <fullName evidence="2">AAA family ATPase</fullName>
    </submittedName>
</protein>
<reference evidence="2 3" key="1">
    <citation type="submission" date="2020-12" db="EMBL/GenBank/DDBJ databases">
        <title>Bacterial novel species Adhaeribacter sp. BT258 isolated from soil.</title>
        <authorList>
            <person name="Jung H.-Y."/>
        </authorList>
    </citation>
    <scope>NUCLEOTIDE SEQUENCE [LARGE SCALE GENOMIC DNA]</scope>
    <source>
        <strain evidence="2 3">BT258</strain>
    </source>
</reference>
<dbReference type="PANTHER" id="PTHR37291:SF1">
    <property type="entry name" value="TYPE IV METHYL-DIRECTED RESTRICTION ENZYME ECOKMCRB SUBUNIT"/>
    <property type="match status" value="1"/>
</dbReference>
<proteinExistence type="predicted"/>